<organism evidence="26 27">
    <name type="scientific">Komagataella phaffii (strain GS115 / ATCC 20864)</name>
    <name type="common">Yeast</name>
    <name type="synonym">Pichia pastoris</name>
    <dbReference type="NCBI Taxonomy" id="644223"/>
    <lineage>
        <taxon>Eukaryota</taxon>
        <taxon>Fungi</taxon>
        <taxon>Dikarya</taxon>
        <taxon>Ascomycota</taxon>
        <taxon>Saccharomycotina</taxon>
        <taxon>Pichiomycetes</taxon>
        <taxon>Pichiales</taxon>
        <taxon>Pichiaceae</taxon>
        <taxon>Komagataella</taxon>
    </lineage>
</organism>
<feature type="domain" description="MGS-like" evidence="25">
    <location>
        <begin position="987"/>
        <end position="1143"/>
    </location>
</feature>
<accession>C4R5L7</accession>
<comment type="catalytic activity">
    <reaction evidence="18">
        <text>hydrogencarbonate + NH4(+) + 2 ATP = carbamoyl phosphate + 2 ADP + phosphate + 2 H(+)</text>
        <dbReference type="Rhea" id="RHEA:18029"/>
        <dbReference type="ChEBI" id="CHEBI:15378"/>
        <dbReference type="ChEBI" id="CHEBI:17544"/>
        <dbReference type="ChEBI" id="CHEBI:28938"/>
        <dbReference type="ChEBI" id="CHEBI:30616"/>
        <dbReference type="ChEBI" id="CHEBI:43474"/>
        <dbReference type="ChEBI" id="CHEBI:58228"/>
        <dbReference type="ChEBI" id="CHEBI:456216"/>
        <dbReference type="EC" id="6.3.4.16"/>
    </reaction>
</comment>
<evidence type="ECO:0000256" key="3">
    <source>
        <dbReference type="ARBA" id="ARBA00005077"/>
    </source>
</evidence>
<keyword evidence="10 23" id="KW-0067">ATP-binding</keyword>
<dbReference type="GO" id="GO:0005951">
    <property type="term" value="C:carbamoyl-phosphate synthase complex"/>
    <property type="evidence" value="ECO:0007669"/>
    <property type="project" value="EnsemblFungi"/>
</dbReference>
<evidence type="ECO:0000256" key="19">
    <source>
        <dbReference type="ARBA" id="ARBA00048816"/>
    </source>
</evidence>
<dbReference type="Gene3D" id="3.40.50.20">
    <property type="match status" value="2"/>
</dbReference>
<dbReference type="RefSeq" id="XP_002493032.1">
    <property type="nucleotide sequence ID" value="XM_002492987.1"/>
</dbReference>
<dbReference type="NCBIfam" id="TIGR01369">
    <property type="entry name" value="CPSaseII_lrg"/>
    <property type="match status" value="1"/>
</dbReference>
<dbReference type="SUPFAM" id="SSF52335">
    <property type="entry name" value="Methylglyoxal synthase-like"/>
    <property type="match status" value="1"/>
</dbReference>
<evidence type="ECO:0000256" key="21">
    <source>
        <dbReference type="ARBA" id="ARBA00068891"/>
    </source>
</evidence>
<dbReference type="GO" id="GO:0005739">
    <property type="term" value="C:mitochondrion"/>
    <property type="evidence" value="ECO:0007669"/>
    <property type="project" value="UniProtKB-SubCell"/>
</dbReference>
<comment type="catalytic activity">
    <reaction evidence="19">
        <text>hydrogencarbonate + L-glutamine + 2 ATP + H2O = carbamoyl phosphate + L-glutamate + 2 ADP + phosphate + 2 H(+)</text>
        <dbReference type="Rhea" id="RHEA:18633"/>
        <dbReference type="ChEBI" id="CHEBI:15377"/>
        <dbReference type="ChEBI" id="CHEBI:15378"/>
        <dbReference type="ChEBI" id="CHEBI:17544"/>
        <dbReference type="ChEBI" id="CHEBI:29985"/>
        <dbReference type="ChEBI" id="CHEBI:30616"/>
        <dbReference type="ChEBI" id="CHEBI:43474"/>
        <dbReference type="ChEBI" id="CHEBI:58228"/>
        <dbReference type="ChEBI" id="CHEBI:58359"/>
        <dbReference type="ChEBI" id="CHEBI:456216"/>
        <dbReference type="EC" id="6.3.5.5"/>
    </reaction>
</comment>
<dbReference type="KEGG" id="ppa:PAS_chr3_0799"/>
<dbReference type="InterPro" id="IPR005480">
    <property type="entry name" value="CPSase_lsu_oligo"/>
</dbReference>
<dbReference type="Gene3D" id="1.10.1030.10">
    <property type="entry name" value="Carbamoyl-phosphate synthetase, large subunit oligomerisation domain"/>
    <property type="match status" value="1"/>
</dbReference>
<dbReference type="Proteomes" id="UP000000314">
    <property type="component" value="Chromosome 3"/>
</dbReference>
<dbReference type="GO" id="GO:0004088">
    <property type="term" value="F:carbamoyl-phosphate synthase (glutamine-hydrolyzing) activity"/>
    <property type="evidence" value="ECO:0007669"/>
    <property type="project" value="UniProtKB-EC"/>
</dbReference>
<dbReference type="EMBL" id="FN392321">
    <property type="protein sequence ID" value="CAY70853.1"/>
    <property type="molecule type" value="Genomic_DNA"/>
</dbReference>
<evidence type="ECO:0000313" key="27">
    <source>
        <dbReference type="Proteomes" id="UP000000314"/>
    </source>
</evidence>
<keyword evidence="9 23" id="KW-0547">Nucleotide-binding</keyword>
<evidence type="ECO:0000256" key="7">
    <source>
        <dbReference type="ARBA" id="ARBA00022723"/>
    </source>
</evidence>
<dbReference type="SMR" id="C4R5L7"/>
<dbReference type="GO" id="GO:0006526">
    <property type="term" value="P:L-arginine biosynthetic process"/>
    <property type="evidence" value="ECO:0007669"/>
    <property type="project" value="EnsemblFungi"/>
</dbReference>
<evidence type="ECO:0000256" key="6">
    <source>
        <dbReference type="ARBA" id="ARBA00022598"/>
    </source>
</evidence>
<dbReference type="PROSITE" id="PS00866">
    <property type="entry name" value="CPSASE_1"/>
    <property type="match status" value="2"/>
</dbReference>
<dbReference type="EC" id="6.3.5.5" evidence="5"/>
<evidence type="ECO:0000256" key="16">
    <source>
        <dbReference type="ARBA" id="ARBA00044318"/>
    </source>
</evidence>
<dbReference type="GO" id="GO:0046872">
    <property type="term" value="F:metal ion binding"/>
    <property type="evidence" value="ECO:0007669"/>
    <property type="project" value="UniProtKB-KW"/>
</dbReference>
<dbReference type="PANTHER" id="PTHR11405:SF53">
    <property type="entry name" value="CARBAMOYL-PHOSPHATE SYNTHASE [AMMONIA], MITOCHONDRIAL"/>
    <property type="match status" value="1"/>
</dbReference>
<evidence type="ECO:0000256" key="2">
    <source>
        <dbReference type="ARBA" id="ARBA00004173"/>
    </source>
</evidence>
<gene>
    <name evidence="26" type="ordered locus">PAS_chr3_0799</name>
</gene>
<dbReference type="GeneID" id="8200490"/>
<dbReference type="PROSITE" id="PS50975">
    <property type="entry name" value="ATP_GRASP"/>
    <property type="match status" value="2"/>
</dbReference>
<dbReference type="FunFam" id="3.30.470.20:FF:000001">
    <property type="entry name" value="Carbamoyl-phosphate synthase large chain"/>
    <property type="match status" value="1"/>
</dbReference>
<dbReference type="OrthoDB" id="1924069at2759"/>
<feature type="domain" description="ATP-grasp" evidence="24">
    <location>
        <begin position="722"/>
        <end position="919"/>
    </location>
</feature>
<dbReference type="InterPro" id="IPR036914">
    <property type="entry name" value="MGS-like_dom_sf"/>
</dbReference>
<evidence type="ECO:0000256" key="15">
    <source>
        <dbReference type="ARBA" id="ARBA00044249"/>
    </source>
</evidence>
<dbReference type="FunFam" id="3.40.50.20:FF:000002">
    <property type="entry name" value="Carbamoyl-phosphate synthase large chain"/>
    <property type="match status" value="1"/>
</dbReference>
<dbReference type="SUPFAM" id="SSF52440">
    <property type="entry name" value="PreATP-grasp domain"/>
    <property type="match status" value="2"/>
</dbReference>
<dbReference type="PROSITE" id="PS00867">
    <property type="entry name" value="CPSASE_2"/>
    <property type="match status" value="2"/>
</dbReference>
<dbReference type="eggNOG" id="KOG0370">
    <property type="taxonomic scope" value="Eukaryota"/>
</dbReference>
<sequence>MFKGLQSLGWNLARRSIPVRGRSVPLIRFNSSIIEKAATYAGAGVLKGFTDENAHKLVDVSKVLVIGSGGLSIGQAGEFDYSGSQAIKALKEANKTSILINPNIATNQTSHALADEIYYLPVTAEYITYIIEREKPDGILLTFGGQTGLNVGVQLDKMGVFDRYGVKVLGTPIKTLETSEDRDLFAQALNEINIPIAESIAVNTIDEALDAAESVGYPIIVRSAYALGGLGSGFANNKEELKNLASQSLSLAPQILVEKSLKGWKEVEYEVVRDRVGNCITVCNMENFDPLGIHTGDSIVVAPSQTLSDEEYHMLRSAAIKIIRHLGVVGECNVQYALQPDGLDYRVIEVNARLSRSSALASKATGYPLAYTAAKIALGHTLPELPNPVTKTTSANFEPSLDYMVTKIPRWDLAKFQHVKRDIGSSMKSVGEVMAIGRTFEESFQKAIRQIDPSFVGLQGGKFENLDEELANPTDRRWLAVGQALLHENYTVERVHELTKIDNWFLYKIMNIVEQQRELEAIGSLFGLTHDVLTRAKKLGFSDKQIALAVGSTELEVRARRKSFGIVPFVKKIDTLAAEFPANTNYLYTTYNASESDVTFDEHGTLVLGSGVYRIGSSVEFDWCAVSTARALRESGKKTIMINYNPETVSTDFDEVDRLYFEELSFERVLDIYELEHAQGVVVSVGGQLPQNIALPLQENGAKVLGTDPLNIDKAEDRHKFSSILDSIEVDQPAWKELTSLEAAEKFANNVGYPVLVRPSYVLSGAAMSVIRDQSELDEKLGNAAEVSAEHPVVISKFIEGAEEIDIDAVASNGKVLVHAVSEHVENAGIHSGDATLVLPPQKLEPEIMARLKEIADKVAAAWEITGPFNMQIIKAENPETGKPDLKVIECNIRASRSFPFVSKVLGVNFIDVAAKALLNKNVPAPVDLMAKSYEYVATKVPQFSFTRLAGADPFLGVEMASTGEVACFGRDVQEAYWTSIQATMNFHLPKPPSGILFGGDLTKEYLATVAKTIESLGYHYYTASEEVADYLRKNVSIPVEVIEFPKTDKRKLREVFQKYDIKCVFNLARARAESLLDEDYVMRRNAIDFAIPLFNEPQTSILFAQALKEKLHTKPQEQSTEGPLEIPEEVRRWSEFIGGKPV</sequence>
<comment type="pathway">
    <text evidence="3">Amino-acid biosynthesis; L-arginine biosynthesis; carbamoyl phosphate from bicarbonate: step 1/1.</text>
</comment>
<dbReference type="NCBIfam" id="NF003671">
    <property type="entry name" value="PRK05294.1"/>
    <property type="match status" value="1"/>
</dbReference>
<dbReference type="InterPro" id="IPR058047">
    <property type="entry name" value="CPSase_preATP-grasp"/>
</dbReference>
<dbReference type="GO" id="GO:0004087">
    <property type="term" value="F:carbamoyl-phosphate synthase (ammonia) activity"/>
    <property type="evidence" value="ECO:0007669"/>
    <property type="project" value="UniProtKB-EC"/>
</dbReference>
<dbReference type="Pfam" id="PF25596">
    <property type="entry name" value="CPSase_L_D1"/>
    <property type="match status" value="2"/>
</dbReference>
<evidence type="ECO:0000256" key="22">
    <source>
        <dbReference type="ARBA" id="ARBA00074189"/>
    </source>
</evidence>
<evidence type="ECO:0000256" key="20">
    <source>
        <dbReference type="ARBA" id="ARBA00058046"/>
    </source>
</evidence>
<protein>
    <recommendedName>
        <fullName evidence="22">Carbamoyl phosphate synthase arginine-specific large chain</fullName>
        <ecNumber evidence="14">6.3.4.16</ecNumber>
        <ecNumber evidence="5">6.3.5.5</ecNumber>
    </recommendedName>
    <alternativeName>
        <fullName evidence="16">Ammonium-dependent carbamoyl phosphate synthetase</fullName>
    </alternativeName>
    <alternativeName>
        <fullName evidence="15">Arginine-specific carbamoyl phosphate synthetase, ammonia chain</fullName>
    </alternativeName>
    <alternativeName>
        <fullName evidence="21">Carbamoyl phosphate synthase arginine-specific large chain, mitochondrial</fullName>
    </alternativeName>
    <alternativeName>
        <fullName evidence="17">Glutamine-dependent carbamoyl phosphate synthetase</fullName>
    </alternativeName>
</protein>
<dbReference type="HOGENOM" id="CLU_000513_1_3_1"/>
<evidence type="ECO:0000256" key="5">
    <source>
        <dbReference type="ARBA" id="ARBA00012738"/>
    </source>
</evidence>
<evidence type="ECO:0000256" key="23">
    <source>
        <dbReference type="PROSITE-ProRule" id="PRU00409"/>
    </source>
</evidence>
<dbReference type="GO" id="GO:0005524">
    <property type="term" value="F:ATP binding"/>
    <property type="evidence" value="ECO:0007669"/>
    <property type="project" value="UniProtKB-UniRule"/>
</dbReference>
<dbReference type="FunCoup" id="C4R5L7">
    <property type="interactions" value="460"/>
</dbReference>
<evidence type="ECO:0000313" key="26">
    <source>
        <dbReference type="EMBL" id="CAY70853.1"/>
    </source>
</evidence>
<evidence type="ECO:0000256" key="12">
    <source>
        <dbReference type="ARBA" id="ARBA00023211"/>
    </source>
</evidence>
<dbReference type="FunFam" id="3.40.50.20:FF:000001">
    <property type="entry name" value="Carbamoyl-phosphate synthase large chain"/>
    <property type="match status" value="1"/>
</dbReference>
<comment type="subunit">
    <text evidence="13">Heterodimer composed of 2 chains; the small (or glutamine) chain promotes the hydrolysis of glutamine to ammonia, which is used by the large (or ammonia) chain to synthesize carbamoyl phosphate.</text>
</comment>
<evidence type="ECO:0000256" key="18">
    <source>
        <dbReference type="ARBA" id="ARBA00047359"/>
    </source>
</evidence>
<dbReference type="EC" id="6.3.4.16" evidence="14"/>
<name>C4R5L7_KOMPG</name>
<dbReference type="SUPFAM" id="SSF48108">
    <property type="entry name" value="Carbamoyl phosphate synthetase, large subunit connection domain"/>
    <property type="match status" value="1"/>
</dbReference>
<reference evidence="26 27" key="1">
    <citation type="journal article" date="2009" name="Nat. Biotechnol.">
        <title>Genome sequence of the recombinant protein production host Pichia pastoris.</title>
        <authorList>
            <person name="De Schutter K."/>
            <person name="Lin Y.C."/>
            <person name="Tiels P."/>
            <person name="Van Hecke A."/>
            <person name="Glinka S."/>
            <person name="Weber-Lehmann J."/>
            <person name="Rouze P."/>
            <person name="Van de Peer Y."/>
            <person name="Callewaert N."/>
        </authorList>
    </citation>
    <scope>NUCLEOTIDE SEQUENCE [LARGE SCALE GENOMIC DNA]</scope>
    <source>
        <strain evidence="27">GS115 / ATCC 20864</strain>
    </source>
</reference>
<dbReference type="InterPro" id="IPR011761">
    <property type="entry name" value="ATP-grasp"/>
</dbReference>
<dbReference type="InterPro" id="IPR006275">
    <property type="entry name" value="CPSase_lsu"/>
</dbReference>
<keyword evidence="6" id="KW-0436">Ligase</keyword>
<dbReference type="Pfam" id="PF02787">
    <property type="entry name" value="CPSase_L_D3"/>
    <property type="match status" value="1"/>
</dbReference>
<dbReference type="OMA" id="FPFNKFP"/>
<comment type="subcellular location">
    <subcellularLocation>
        <location evidence="2">Mitochondrion</location>
    </subcellularLocation>
</comment>
<dbReference type="Pfam" id="PF02786">
    <property type="entry name" value="CPSase_L_D2"/>
    <property type="match status" value="2"/>
</dbReference>
<evidence type="ECO:0000259" key="25">
    <source>
        <dbReference type="PROSITE" id="PS51855"/>
    </source>
</evidence>
<dbReference type="STRING" id="644223.C4R5L7"/>
<dbReference type="InterPro" id="IPR036897">
    <property type="entry name" value="CarbamoylP_synth_lsu_oligo_sf"/>
</dbReference>
<keyword evidence="7" id="KW-0479">Metal-binding</keyword>
<evidence type="ECO:0000259" key="24">
    <source>
        <dbReference type="PROSITE" id="PS50975"/>
    </source>
</evidence>
<dbReference type="SMART" id="SM01096">
    <property type="entry name" value="CPSase_L_D3"/>
    <property type="match status" value="1"/>
</dbReference>
<dbReference type="Gene3D" id="3.30.470.20">
    <property type="entry name" value="ATP-grasp fold, B domain"/>
    <property type="match status" value="2"/>
</dbReference>
<keyword evidence="12" id="KW-0464">Manganese</keyword>
<proteinExistence type="inferred from homology"/>
<dbReference type="InterPro" id="IPR016185">
    <property type="entry name" value="PreATP-grasp_dom_sf"/>
</dbReference>
<dbReference type="Gene3D" id="3.40.50.1380">
    <property type="entry name" value="Methylglyoxal synthase-like domain"/>
    <property type="match status" value="1"/>
</dbReference>
<evidence type="ECO:0000256" key="13">
    <source>
        <dbReference type="ARBA" id="ARBA00044031"/>
    </source>
</evidence>
<feature type="domain" description="ATP-grasp" evidence="24">
    <location>
        <begin position="186"/>
        <end position="378"/>
    </location>
</feature>
<dbReference type="SUPFAM" id="SSF56059">
    <property type="entry name" value="Glutathione synthetase ATP-binding domain-like"/>
    <property type="match status" value="2"/>
</dbReference>
<dbReference type="FunFam" id="3.30.1490.20:FF:000001">
    <property type="entry name" value="Carbamoyl-phosphate synthase large chain"/>
    <property type="match status" value="1"/>
</dbReference>
<evidence type="ECO:0000256" key="17">
    <source>
        <dbReference type="ARBA" id="ARBA00044334"/>
    </source>
</evidence>
<dbReference type="InParanoid" id="C4R5L7"/>
<dbReference type="GO" id="GO:0006221">
    <property type="term" value="P:pyrimidine nucleotide biosynthetic process"/>
    <property type="evidence" value="ECO:0007669"/>
    <property type="project" value="EnsemblFungi"/>
</dbReference>
<dbReference type="InterPro" id="IPR005483">
    <property type="entry name" value="CPSase_dom"/>
</dbReference>
<dbReference type="Gene3D" id="3.30.1490.20">
    <property type="entry name" value="ATP-grasp fold, A domain"/>
    <property type="match status" value="1"/>
</dbReference>
<evidence type="ECO:0000256" key="4">
    <source>
        <dbReference type="ARBA" id="ARBA00009799"/>
    </source>
</evidence>
<comment type="similarity">
    <text evidence="4">Belongs to the CarB family.</text>
</comment>
<keyword evidence="27" id="KW-1185">Reference proteome</keyword>
<evidence type="ECO:0000256" key="8">
    <source>
        <dbReference type="ARBA" id="ARBA00022737"/>
    </source>
</evidence>
<dbReference type="InterPro" id="IPR011607">
    <property type="entry name" value="MGS-like_dom"/>
</dbReference>
<dbReference type="NCBIfam" id="NF009455">
    <property type="entry name" value="PRK12815.1"/>
    <property type="match status" value="1"/>
</dbReference>
<comment type="function">
    <text evidence="20">Large subunit of the arginine-specific carbamoyl phosphate synthase (CPSase). CPSase catalyzes the formation of carbamoyl phosphate from the ammonia moiety of glutamine, hydrogencarbonate, and phosphate donated by ATP, constituting the first step of 2 biosynthetic pathways, one leading to arginine and/or urea and the other to pyrimidine nucleotides. The large subunit (synthetase) binds the substrates ammonia (free or transferred from glutamine from the small subunit), hydrogencarbonate and ATP and carries out an ATP-coupled ligase reaction, activating hydrogencarbonate by forming carboxy phosphate which reacts with ammonia to form carbamoyl phosphate.</text>
</comment>
<dbReference type="InterPro" id="IPR013815">
    <property type="entry name" value="ATP_grasp_subdomain_1"/>
</dbReference>
<dbReference type="FunFam" id="1.10.1030.10:FF:000001">
    <property type="entry name" value="Carbamoyl-phosphate synthase large chain"/>
    <property type="match status" value="1"/>
</dbReference>
<evidence type="ECO:0000256" key="14">
    <source>
        <dbReference type="ARBA" id="ARBA00044063"/>
    </source>
</evidence>
<evidence type="ECO:0000256" key="1">
    <source>
        <dbReference type="ARBA" id="ARBA00001947"/>
    </source>
</evidence>
<keyword evidence="11" id="KW-0496">Mitochondrion</keyword>
<dbReference type="PROSITE" id="PS51855">
    <property type="entry name" value="MGS"/>
    <property type="match status" value="1"/>
</dbReference>
<dbReference type="FunFam" id="3.40.50.1380:FF:000015">
    <property type="entry name" value="Carbamoyl-phosphate synthase arginine-specific large chain"/>
    <property type="match status" value="1"/>
</dbReference>
<dbReference type="FunFam" id="3.30.470.20:FF:000004">
    <property type="entry name" value="Carbamoyl-phosphate synthase (glutamine-hydrolyzing)"/>
    <property type="match status" value="1"/>
</dbReference>
<dbReference type="InterPro" id="IPR005479">
    <property type="entry name" value="CPAse_ATP-bd"/>
</dbReference>
<dbReference type="AlphaFoldDB" id="C4R5L7"/>
<dbReference type="PRINTS" id="PR00098">
    <property type="entry name" value="CPSASE"/>
</dbReference>
<evidence type="ECO:0000256" key="9">
    <source>
        <dbReference type="ARBA" id="ARBA00022741"/>
    </source>
</evidence>
<evidence type="ECO:0000256" key="11">
    <source>
        <dbReference type="ARBA" id="ARBA00023128"/>
    </source>
</evidence>
<dbReference type="PANTHER" id="PTHR11405">
    <property type="entry name" value="CARBAMOYLTRANSFERASE FAMILY MEMBER"/>
    <property type="match status" value="1"/>
</dbReference>
<comment type="cofactor">
    <cofactor evidence="1">
        <name>Zn(2+)</name>
        <dbReference type="ChEBI" id="CHEBI:29105"/>
    </cofactor>
</comment>
<evidence type="ECO:0000256" key="10">
    <source>
        <dbReference type="ARBA" id="ARBA00022840"/>
    </source>
</evidence>
<keyword evidence="8" id="KW-0677">Repeat</keyword>
<dbReference type="CDD" id="cd01423">
    <property type="entry name" value="MGS_CPS_I_III"/>
    <property type="match status" value="1"/>
</dbReference>